<dbReference type="Gene3D" id="3.30.360.10">
    <property type="entry name" value="Dihydrodipicolinate Reductase, domain 2"/>
    <property type="match status" value="1"/>
</dbReference>
<feature type="region of interest" description="Disordered" evidence="1">
    <location>
        <begin position="28"/>
        <end position="59"/>
    </location>
</feature>
<dbReference type="InterPro" id="IPR004104">
    <property type="entry name" value="Gfo/Idh/MocA-like_OxRdtase_C"/>
</dbReference>
<feature type="domain" description="Gfo/Idh/MocA-like oxidoreductase C-terminal" evidence="2">
    <location>
        <begin position="337"/>
        <end position="533"/>
    </location>
</feature>
<evidence type="ECO:0000259" key="2">
    <source>
        <dbReference type="Pfam" id="PF02894"/>
    </source>
</evidence>
<dbReference type="PANTHER" id="PTHR43377">
    <property type="entry name" value="BILIVERDIN REDUCTASE A"/>
    <property type="match status" value="1"/>
</dbReference>
<keyword evidence="4" id="KW-1185">Reference proteome</keyword>
<dbReference type="Pfam" id="PF02894">
    <property type="entry name" value="GFO_IDH_MocA_C"/>
    <property type="match status" value="1"/>
</dbReference>
<sequence length="533" mass="60630">MTEPISSTFKNLFQKLLKKNTHSLLYNYAESQKRKPEAEPVELDAEPRMPPRNHDSQNSNDQVIGHLIFQTFVAVKLARSGIESHDILSESNYYVENYDYAADVENLQGSHFFSTEMAGVEDQKALFERLGATYRTRSESEANSLLRNIINPFNSIQTSNCCATPDLIEESKSSCVQTPVPPDELENDARLPRYTSALFELGQKYDMVPERTHIMLSYYPQKWKFTIRFGDIEGSGIARSKKTAGHLAARDSDYDACDGAQKSRVAINHSLHTEPYPYPNREAAAVWRRPARAPTDIGAGYEIAGGPPWAVQPLRWPRPRISWILDHWPDPGYQHIWALYKPQEYFNPSMEWHRTKTADIVMINLMHDLDILQYFFGPIIRVHAEKMASQRYYKATEGVALTLHFQSGVIGTFLSTNAVLSPYSFKASTGENPIIPKHGKDFYRIFGSETTLSVPDMTRWSYNSQEAKSWKIPLQKDKLHIVEATPFDLQVQHFVKDIRGQVKPICPGNAGLQALSFYDTIEKALETGETVNI</sequence>
<dbReference type="SUPFAM" id="SSF55347">
    <property type="entry name" value="Glyceraldehyde-3-phosphate dehydrogenase-like, C-terminal domain"/>
    <property type="match status" value="1"/>
</dbReference>
<evidence type="ECO:0000256" key="1">
    <source>
        <dbReference type="SAM" id="MobiDB-lite"/>
    </source>
</evidence>
<organism evidence="3 4">
    <name type="scientific">Aspergillus cavernicola</name>
    <dbReference type="NCBI Taxonomy" id="176166"/>
    <lineage>
        <taxon>Eukaryota</taxon>
        <taxon>Fungi</taxon>
        <taxon>Dikarya</taxon>
        <taxon>Ascomycota</taxon>
        <taxon>Pezizomycotina</taxon>
        <taxon>Eurotiomycetes</taxon>
        <taxon>Eurotiomycetidae</taxon>
        <taxon>Eurotiales</taxon>
        <taxon>Aspergillaceae</taxon>
        <taxon>Aspergillus</taxon>
        <taxon>Aspergillus subgen. Nidulantes</taxon>
    </lineage>
</organism>
<dbReference type="InterPro" id="IPR051450">
    <property type="entry name" value="Gfo/Idh/MocA_Oxidoreductases"/>
</dbReference>
<comment type="caution">
    <text evidence="3">The sequence shown here is derived from an EMBL/GenBank/DDBJ whole genome shotgun (WGS) entry which is preliminary data.</text>
</comment>
<gene>
    <name evidence="3" type="ORF">BDW59DRAFT_157860</name>
</gene>
<accession>A0ABR4IUT9</accession>
<name>A0ABR4IUT9_9EURO</name>
<evidence type="ECO:0000313" key="4">
    <source>
        <dbReference type="Proteomes" id="UP001610335"/>
    </source>
</evidence>
<reference evidence="3 4" key="1">
    <citation type="submission" date="2024-07" db="EMBL/GenBank/DDBJ databases">
        <title>Section-level genome sequencing and comparative genomics of Aspergillus sections Usti and Cavernicolus.</title>
        <authorList>
            <consortium name="Lawrence Berkeley National Laboratory"/>
            <person name="Nybo J.L."/>
            <person name="Vesth T.C."/>
            <person name="Theobald S."/>
            <person name="Frisvad J.C."/>
            <person name="Larsen T.O."/>
            <person name="Kjaerboelling I."/>
            <person name="Rothschild-Mancinelli K."/>
            <person name="Lyhne E.K."/>
            <person name="Kogle M.E."/>
            <person name="Barry K."/>
            <person name="Clum A."/>
            <person name="Na H."/>
            <person name="Ledsgaard L."/>
            <person name="Lin J."/>
            <person name="Lipzen A."/>
            <person name="Kuo A."/>
            <person name="Riley R."/>
            <person name="Mondo S."/>
            <person name="LaButti K."/>
            <person name="Haridas S."/>
            <person name="Pangalinan J."/>
            <person name="Salamov A.A."/>
            <person name="Simmons B.A."/>
            <person name="Magnuson J.K."/>
            <person name="Chen J."/>
            <person name="Drula E."/>
            <person name="Henrissat B."/>
            <person name="Wiebenga A."/>
            <person name="Lubbers R.J."/>
            <person name="Gomes A.C."/>
            <person name="Makela M.R."/>
            <person name="Stajich J."/>
            <person name="Grigoriev I.V."/>
            <person name="Mortensen U.H."/>
            <person name="De vries R.P."/>
            <person name="Baker S.E."/>
            <person name="Andersen M.R."/>
        </authorList>
    </citation>
    <scope>NUCLEOTIDE SEQUENCE [LARGE SCALE GENOMIC DNA]</scope>
    <source>
        <strain evidence="3 4">CBS 600.67</strain>
    </source>
</reference>
<dbReference type="PANTHER" id="PTHR43377:SF1">
    <property type="entry name" value="BILIVERDIN REDUCTASE A"/>
    <property type="match status" value="1"/>
</dbReference>
<evidence type="ECO:0000313" key="3">
    <source>
        <dbReference type="EMBL" id="KAL2831431.1"/>
    </source>
</evidence>
<dbReference type="Proteomes" id="UP001610335">
    <property type="component" value="Unassembled WGS sequence"/>
</dbReference>
<dbReference type="SUPFAM" id="SSF54768">
    <property type="entry name" value="dsRNA-binding domain-like"/>
    <property type="match status" value="1"/>
</dbReference>
<proteinExistence type="predicted"/>
<protein>
    <recommendedName>
        <fullName evidence="2">Gfo/Idh/MocA-like oxidoreductase C-terminal domain-containing protein</fullName>
    </recommendedName>
</protein>
<dbReference type="CDD" id="cd00048">
    <property type="entry name" value="DSRM_SF"/>
    <property type="match status" value="1"/>
</dbReference>
<feature type="compositionally biased region" description="Basic and acidic residues" evidence="1">
    <location>
        <begin position="45"/>
        <end position="55"/>
    </location>
</feature>
<dbReference type="EMBL" id="JBFXLS010000009">
    <property type="protein sequence ID" value="KAL2831431.1"/>
    <property type="molecule type" value="Genomic_DNA"/>
</dbReference>